<dbReference type="EMBL" id="JACJVO010000007">
    <property type="protein sequence ID" value="MBB6730367.1"/>
    <property type="molecule type" value="Genomic_DNA"/>
</dbReference>
<protein>
    <submittedName>
        <fullName evidence="4">GNAT family N-acetyltransferase</fullName>
    </submittedName>
</protein>
<dbReference type="InterPro" id="IPR016181">
    <property type="entry name" value="Acyl_CoA_acyltransferase"/>
</dbReference>
<proteinExistence type="predicted"/>
<gene>
    <name evidence="4" type="ORF">H7C18_05590</name>
</gene>
<dbReference type="Pfam" id="PF13673">
    <property type="entry name" value="Acetyltransf_10"/>
    <property type="match status" value="1"/>
</dbReference>
<sequence>MNCIRVATEEELGEVLEIRRKVFVEEQGVPADLEWDEFDASPDSCRHFLVRDGRSPVAAGRWRPYEEGLAKFQRIAVLAPWRGKSVGRLLMNEMERDARERGCSGVVLDAQRTAEPFYRKLGYRAQTGETFLDAGIPHVRMDKIWD</sequence>
<evidence type="ECO:0000313" key="4">
    <source>
        <dbReference type="EMBL" id="MBB6730367.1"/>
    </source>
</evidence>
<feature type="domain" description="N-acetyltransferase" evidence="3">
    <location>
        <begin position="2"/>
        <end position="146"/>
    </location>
</feature>
<dbReference type="InterPro" id="IPR050832">
    <property type="entry name" value="Bact_Acetyltransf"/>
</dbReference>
<evidence type="ECO:0000313" key="5">
    <source>
        <dbReference type="Proteomes" id="UP000564644"/>
    </source>
</evidence>
<dbReference type="Proteomes" id="UP000564644">
    <property type="component" value="Unassembled WGS sequence"/>
</dbReference>
<reference evidence="4 5" key="1">
    <citation type="submission" date="2020-08" db="EMBL/GenBank/DDBJ databases">
        <title>Cohnella phylogeny.</title>
        <authorList>
            <person name="Dunlap C."/>
        </authorList>
    </citation>
    <scope>NUCLEOTIDE SEQUENCE [LARGE SCALE GENOMIC DNA]</scope>
    <source>
        <strain evidence="4 5">CBP 2801</strain>
    </source>
</reference>
<evidence type="ECO:0000256" key="2">
    <source>
        <dbReference type="ARBA" id="ARBA00023315"/>
    </source>
</evidence>
<evidence type="ECO:0000256" key="1">
    <source>
        <dbReference type="ARBA" id="ARBA00022679"/>
    </source>
</evidence>
<dbReference type="RefSeq" id="WP_185128037.1">
    <property type="nucleotide sequence ID" value="NZ_JACJVO010000007.1"/>
</dbReference>
<dbReference type="GO" id="GO:0016747">
    <property type="term" value="F:acyltransferase activity, transferring groups other than amino-acyl groups"/>
    <property type="evidence" value="ECO:0007669"/>
    <property type="project" value="InterPro"/>
</dbReference>
<dbReference type="PROSITE" id="PS51186">
    <property type="entry name" value="GNAT"/>
    <property type="match status" value="1"/>
</dbReference>
<dbReference type="CDD" id="cd04301">
    <property type="entry name" value="NAT_SF"/>
    <property type="match status" value="1"/>
</dbReference>
<dbReference type="PANTHER" id="PTHR43877">
    <property type="entry name" value="AMINOALKYLPHOSPHONATE N-ACETYLTRANSFERASE-RELATED-RELATED"/>
    <property type="match status" value="1"/>
</dbReference>
<dbReference type="SUPFAM" id="SSF55729">
    <property type="entry name" value="Acyl-CoA N-acyltransferases (Nat)"/>
    <property type="match status" value="1"/>
</dbReference>
<dbReference type="InterPro" id="IPR000182">
    <property type="entry name" value="GNAT_dom"/>
</dbReference>
<dbReference type="AlphaFoldDB" id="A0A7X0SI41"/>
<evidence type="ECO:0000259" key="3">
    <source>
        <dbReference type="PROSITE" id="PS51186"/>
    </source>
</evidence>
<organism evidence="4 5">
    <name type="scientific">Cohnella zeiphila</name>
    <dbReference type="NCBI Taxonomy" id="2761120"/>
    <lineage>
        <taxon>Bacteria</taxon>
        <taxon>Bacillati</taxon>
        <taxon>Bacillota</taxon>
        <taxon>Bacilli</taxon>
        <taxon>Bacillales</taxon>
        <taxon>Paenibacillaceae</taxon>
        <taxon>Cohnella</taxon>
    </lineage>
</organism>
<keyword evidence="1 4" id="KW-0808">Transferase</keyword>
<dbReference type="Gene3D" id="3.40.630.30">
    <property type="match status" value="1"/>
</dbReference>
<keyword evidence="5" id="KW-1185">Reference proteome</keyword>
<name>A0A7X0SI41_9BACL</name>
<accession>A0A7X0SI41</accession>
<comment type="caution">
    <text evidence="4">The sequence shown here is derived from an EMBL/GenBank/DDBJ whole genome shotgun (WGS) entry which is preliminary data.</text>
</comment>
<keyword evidence="2" id="KW-0012">Acyltransferase</keyword>